<evidence type="ECO:0000313" key="3">
    <source>
        <dbReference type="Proteomes" id="UP000243579"/>
    </source>
</evidence>
<dbReference type="InterPro" id="IPR005114">
    <property type="entry name" value="Helicase_assoc"/>
</dbReference>
<keyword evidence="3" id="KW-1185">Reference proteome</keyword>
<feature type="domain" description="Helicase-associated" evidence="1">
    <location>
        <begin position="85"/>
        <end position="155"/>
    </location>
</feature>
<gene>
    <name evidence="2" type="ORF">ACHHYP_01652</name>
</gene>
<proteinExistence type="predicted"/>
<comment type="caution">
    <text evidence="2">The sequence shown here is derived from an EMBL/GenBank/DDBJ whole genome shotgun (WGS) entry which is preliminary data.</text>
</comment>
<evidence type="ECO:0000313" key="2">
    <source>
        <dbReference type="EMBL" id="OQR94184.1"/>
    </source>
</evidence>
<dbReference type="AlphaFoldDB" id="A0A1V9Z848"/>
<dbReference type="EMBL" id="JNBR01000373">
    <property type="protein sequence ID" value="OQR94184.1"/>
    <property type="molecule type" value="Genomic_DNA"/>
</dbReference>
<dbReference type="PANTHER" id="PTHR37066">
    <property type="entry name" value="HELICASE-ASSOCIATED"/>
    <property type="match status" value="1"/>
</dbReference>
<dbReference type="STRING" id="1202772.A0A1V9Z848"/>
<feature type="domain" description="Helicase-associated" evidence="1">
    <location>
        <begin position="161"/>
        <end position="232"/>
    </location>
</feature>
<dbReference type="Gene3D" id="6.10.140.530">
    <property type="match status" value="1"/>
</dbReference>
<dbReference type="Proteomes" id="UP000243579">
    <property type="component" value="Unassembled WGS sequence"/>
</dbReference>
<protein>
    <recommendedName>
        <fullName evidence="1">Helicase-associated domain-containing protein</fullName>
    </recommendedName>
</protein>
<evidence type="ECO:0000259" key="1">
    <source>
        <dbReference type="Pfam" id="PF03457"/>
    </source>
</evidence>
<dbReference type="OrthoDB" id="58760at2759"/>
<reference evidence="2 3" key="1">
    <citation type="journal article" date="2014" name="Genome Biol. Evol.">
        <title>The secreted proteins of Achlya hypogyna and Thraustotheca clavata identify the ancestral oomycete secretome and reveal gene acquisitions by horizontal gene transfer.</title>
        <authorList>
            <person name="Misner I."/>
            <person name="Blouin N."/>
            <person name="Leonard G."/>
            <person name="Richards T.A."/>
            <person name="Lane C.E."/>
        </authorList>
    </citation>
    <scope>NUCLEOTIDE SEQUENCE [LARGE SCALE GENOMIC DNA]</scope>
    <source>
        <strain evidence="2 3">ATCC 48635</strain>
    </source>
</reference>
<organism evidence="2 3">
    <name type="scientific">Achlya hypogyna</name>
    <name type="common">Oomycete</name>
    <name type="synonym">Protoachlya hypogyna</name>
    <dbReference type="NCBI Taxonomy" id="1202772"/>
    <lineage>
        <taxon>Eukaryota</taxon>
        <taxon>Sar</taxon>
        <taxon>Stramenopiles</taxon>
        <taxon>Oomycota</taxon>
        <taxon>Saprolegniomycetes</taxon>
        <taxon>Saprolegniales</taxon>
        <taxon>Achlyaceae</taxon>
        <taxon>Achlya</taxon>
    </lineage>
</organism>
<name>A0A1V9Z848_ACHHY</name>
<dbReference type="Pfam" id="PF03457">
    <property type="entry name" value="HA"/>
    <property type="match status" value="3"/>
</dbReference>
<sequence length="356" mass="40026">MGDISADQRALLEVATVARAVQAATSDYTTLPARFLVPGEAPWPVAYHHHVLQVGKVRKQFKNGTLPPAVVAELDALRFVWDLKEHSWTLRLRALEAYKAHHGHVLVPYEFIVPADDAWPLDARGSKLGVAVTNIRSRVEQLPPARKAALDALGFVWDSQELVFQTKLVALAAFAAEHGHAHVPFEFRVPLASPRWPQAAWGLKLGRAVHDLRCRADALPARRRAQLDALGFVWDSHEHNWATKLLAMRCFKRQTGNLLVPQDFVVPATAPWPEPTWRLRLGQAITNIRFRAASLAADRRRQLAQIGFVWDYPELRDEAKVLLDFTLQSALEHGRRCYCFASTGRYQCETCLLPNG</sequence>
<accession>A0A1V9Z848</accession>
<dbReference type="PANTHER" id="PTHR37066:SF1">
    <property type="entry name" value="LNS2_PITP DOMAIN-CONTAINING PROTEIN"/>
    <property type="match status" value="1"/>
</dbReference>
<feature type="domain" description="Helicase-associated" evidence="1">
    <location>
        <begin position="237"/>
        <end position="308"/>
    </location>
</feature>